<reference evidence="5" key="1">
    <citation type="submission" date="2016-02" db="EMBL/GenBank/DDBJ databases">
        <title>Genomic sequence of a clinical Staphylococcus hominis isolate.</title>
        <authorList>
            <person name="McClure J.M."/>
            <person name="Zhang K."/>
        </authorList>
    </citation>
    <scope>NUCLEOTIDE SEQUENCE</scope>
    <source>
        <strain evidence="5">C34847</strain>
    </source>
</reference>
<dbReference type="Gene3D" id="2.40.100.10">
    <property type="entry name" value="Cyclophilin-like"/>
    <property type="match status" value="1"/>
</dbReference>
<evidence type="ECO:0000256" key="1">
    <source>
        <dbReference type="ARBA" id="ARBA00022741"/>
    </source>
</evidence>
<evidence type="ECO:0000256" key="2">
    <source>
        <dbReference type="ARBA" id="ARBA00022801"/>
    </source>
</evidence>
<evidence type="ECO:0000313" key="6">
    <source>
        <dbReference type="EMBL" id="MCM5671274.1"/>
    </source>
</evidence>
<gene>
    <name evidence="5" type="ORF">AZE34_10630</name>
    <name evidence="6" type="ORF">J7T32_000655</name>
</gene>
<evidence type="ECO:0000256" key="3">
    <source>
        <dbReference type="ARBA" id="ARBA00022840"/>
    </source>
</evidence>
<proteinExistence type="predicted"/>
<organism evidence="5">
    <name type="scientific">Staphylococcus hominis</name>
    <dbReference type="NCBI Taxonomy" id="1290"/>
    <lineage>
        <taxon>Bacteria</taxon>
        <taxon>Bacillati</taxon>
        <taxon>Bacillota</taxon>
        <taxon>Bacilli</taxon>
        <taxon>Bacillales</taxon>
        <taxon>Staphylococcaceae</taxon>
        <taxon>Staphylococcus</taxon>
    </lineage>
</organism>
<dbReference type="SUPFAM" id="SSF50891">
    <property type="entry name" value="Cyclophilin-like"/>
    <property type="match status" value="1"/>
</dbReference>
<dbReference type="AlphaFoldDB" id="A0A3S7GXM8"/>
<dbReference type="Proteomes" id="UP000665944">
    <property type="component" value="Unassembled WGS sequence"/>
</dbReference>
<evidence type="ECO:0000259" key="4">
    <source>
        <dbReference type="SMART" id="SM00797"/>
    </source>
</evidence>
<accession>A0A3S7GXM8</accession>
<keyword evidence="7" id="KW-1185">Reference proteome</keyword>
<dbReference type="Pfam" id="PF02626">
    <property type="entry name" value="CT_A_B"/>
    <property type="match status" value="1"/>
</dbReference>
<dbReference type="SMART" id="SM00797">
    <property type="entry name" value="AHS2"/>
    <property type="match status" value="1"/>
</dbReference>
<keyword evidence="2 5" id="KW-0378">Hydrolase</keyword>
<name>A0A3S7GXM8_STAHO</name>
<protein>
    <submittedName>
        <fullName evidence="5">Allophanate hydrolase</fullName>
    </submittedName>
    <submittedName>
        <fullName evidence="6">Biotin-dependent carboxyltransferase family protein</fullName>
    </submittedName>
</protein>
<keyword evidence="3" id="KW-0067">ATP-binding</keyword>
<dbReference type="InterPro" id="IPR052708">
    <property type="entry name" value="PxpC"/>
</dbReference>
<dbReference type="EMBL" id="CP014567">
    <property type="protein sequence ID" value="AVI07175.1"/>
    <property type="molecule type" value="Genomic_DNA"/>
</dbReference>
<dbReference type="PANTHER" id="PTHR43309:SF5">
    <property type="entry name" value="5-OXOPROLINASE SUBUNIT C"/>
    <property type="match status" value="1"/>
</dbReference>
<dbReference type="NCBIfam" id="TIGR00724">
    <property type="entry name" value="urea_amlyse_rel"/>
    <property type="match status" value="1"/>
</dbReference>
<reference evidence="6 7" key="2">
    <citation type="submission" date="2022-06" db="EMBL/GenBank/DDBJ databases">
        <title>Staphylococcus hominis ShoR14 genome sequence.</title>
        <authorList>
            <person name="Yeo C.C."/>
            <person name="Chew C.H."/>
            <person name="Che Hamzah A.M."/>
            <person name="Al-Trad E.I."/>
        </authorList>
    </citation>
    <scope>NUCLEOTIDE SEQUENCE [LARGE SCALE GENOMIC DNA]</scope>
    <source>
        <strain evidence="6 7">ShoR14</strain>
    </source>
</reference>
<evidence type="ECO:0000313" key="7">
    <source>
        <dbReference type="Proteomes" id="UP000665944"/>
    </source>
</evidence>
<sequence>MSISIIQPGMFTTVQDEGRFGFQHLGFSSAGAMDLYSYLIGKTLIGNNGPSLEYTIIGPTLQFNKDNTFILTGAHVNAKLNEETVDINTVIYACKGDILKVGAVTAGARGYIFFGHPLDIQPIAESYSTHTRSKIGGYKGRPLSKGDLIYLKENPSFKQNLGKTTVYNAIPEDNIIHIITGPQIEAFSKESINKLVNMEYKVSEKSDRMGYRLNGEHIPPKTGADIISEPVALGSIQVPNDGNPIILLNDKQTIGGYTKIATVTQLDLNKIAQFKPGDLIRFKWSTIEEATKVQEQYLNHFNHLNAEINTSPTFNMGEMRPTAKKLTKIITEER</sequence>
<dbReference type="GO" id="GO:0016787">
    <property type="term" value="F:hydrolase activity"/>
    <property type="evidence" value="ECO:0007669"/>
    <property type="project" value="UniProtKB-KW"/>
</dbReference>
<keyword evidence="1" id="KW-0547">Nucleotide-binding</keyword>
<dbReference type="RefSeq" id="WP_017176187.1">
    <property type="nucleotide sequence ID" value="NZ_CP014107.1"/>
</dbReference>
<feature type="domain" description="Carboxyltransferase" evidence="4">
    <location>
        <begin position="24"/>
        <end position="300"/>
    </location>
</feature>
<dbReference type="EMBL" id="JAGHKT020000001">
    <property type="protein sequence ID" value="MCM5671274.1"/>
    <property type="molecule type" value="Genomic_DNA"/>
</dbReference>
<dbReference type="GO" id="GO:0005524">
    <property type="term" value="F:ATP binding"/>
    <property type="evidence" value="ECO:0007669"/>
    <property type="project" value="UniProtKB-KW"/>
</dbReference>
<evidence type="ECO:0000313" key="5">
    <source>
        <dbReference type="EMBL" id="AVI07175.1"/>
    </source>
</evidence>
<dbReference type="InterPro" id="IPR003778">
    <property type="entry name" value="CT_A_B"/>
</dbReference>
<dbReference type="InterPro" id="IPR029000">
    <property type="entry name" value="Cyclophilin-like_dom_sf"/>
</dbReference>
<dbReference type="PANTHER" id="PTHR43309">
    <property type="entry name" value="5-OXOPROLINASE SUBUNIT C"/>
    <property type="match status" value="1"/>
</dbReference>